<evidence type="ECO:0000313" key="12">
    <source>
        <dbReference type="Proteomes" id="UP000199611"/>
    </source>
</evidence>
<keyword evidence="5 10" id="KW-0328">Glycosyltransferase</keyword>
<evidence type="ECO:0000256" key="10">
    <source>
        <dbReference type="RuleBase" id="RU361207"/>
    </source>
</evidence>
<accession>A0A1I4VXA1</accession>
<dbReference type="Proteomes" id="UP000199611">
    <property type="component" value="Unassembled WGS sequence"/>
</dbReference>
<gene>
    <name evidence="11" type="ORF">SAMN05660836_02488</name>
</gene>
<evidence type="ECO:0000256" key="2">
    <source>
        <dbReference type="ARBA" id="ARBA00005684"/>
    </source>
</evidence>
<dbReference type="PANTHER" id="PTHR32438">
    <property type="entry name" value="4-ALPHA-GLUCANOTRANSFERASE DPE1, CHLOROPLASTIC/AMYLOPLASTIC"/>
    <property type="match status" value="1"/>
</dbReference>
<evidence type="ECO:0000256" key="3">
    <source>
        <dbReference type="ARBA" id="ARBA00012560"/>
    </source>
</evidence>
<keyword evidence="7 10" id="KW-0119">Carbohydrate metabolism</keyword>
<dbReference type="Gene3D" id="3.20.20.80">
    <property type="entry name" value="Glycosidases"/>
    <property type="match status" value="1"/>
</dbReference>
<dbReference type="EMBL" id="FOUU01000012">
    <property type="protein sequence ID" value="SFN05636.1"/>
    <property type="molecule type" value="Genomic_DNA"/>
</dbReference>
<keyword evidence="12" id="KW-1185">Reference proteome</keyword>
<sequence>MEKLLDFLSKYYGIVPSYYDIWGNLRVASPEQKLAVLKYMGVEAEDKASAERAVHRVIEDHFRKPVPPIVTADEGDFVAVPCVLTPGWNRTGLRFEWSLRLEDGTLSEGRSELDLADGCVEPLFPEFREVALPSYRLPEKICLEIPVRPPSGYHTLEIYVPDLGLRSTLDVVVSPAEAYRAIKRCWGLAVQLYAARSRRGGGMGSFYELSALMDVASRMGAAFVGINPLHYGYPENPHHISPYCASSRRFLNPLYVIPDQKFPESAAIFGSNVEEGDKNPSLPGLINYETLVPRLWASLKEFYVKFKDHCTKPESPLSEGFRRFIEERTPVLKYFGIFEYLRWRFGTPWYEWPSEFSHPMKLEEPRLPEGWQEGVEFSAFLQYIAHLQLSRCRDRGLGLHPSVLLYADLAVGVDRGGFDAWYDQECYALEADVGAPPDDFNPMGQKWGVVPFIPHRLTACSYRPFIEVIRANMAYASIIRIDHVMGLFRLFWIPSGFSPAQGVYVRYPLDDLARIVTLESVRNGCVVIGEDLGTVPDEIRQEMSSRKWFSYRVLYFSKNQDGTFSAPEEYPEFSIASVSTHDLPTLVGYWKAKDLILRRNLGMFGDEKRAEFYLRQREADKKNLLRAVMPDLDKLPDEVPFPELTKAVLGYIARSRSRLMAVQVEDLLMEEFQPNLPGTTTEYPCWRIRWSKPLEEIAEDSFVRQVALIIASGRKKSGPDCIDEK</sequence>
<name>A0A1I4VXA1_9BACT</name>
<dbReference type="STRING" id="39841.SAMN05660836_02488"/>
<evidence type="ECO:0000256" key="8">
    <source>
        <dbReference type="ARBA" id="ARBA00031423"/>
    </source>
</evidence>
<dbReference type="GO" id="GO:0004134">
    <property type="term" value="F:4-alpha-glucanotransferase activity"/>
    <property type="evidence" value="ECO:0007669"/>
    <property type="project" value="UniProtKB-EC"/>
</dbReference>
<dbReference type="AlphaFoldDB" id="A0A1I4VXA1"/>
<dbReference type="GO" id="GO:0005975">
    <property type="term" value="P:carbohydrate metabolic process"/>
    <property type="evidence" value="ECO:0007669"/>
    <property type="project" value="InterPro"/>
</dbReference>
<dbReference type="SUPFAM" id="SSF51445">
    <property type="entry name" value="(Trans)glycosidases"/>
    <property type="match status" value="1"/>
</dbReference>
<dbReference type="RefSeq" id="WP_093396222.1">
    <property type="nucleotide sequence ID" value="NZ_FOUU01000012.1"/>
</dbReference>
<evidence type="ECO:0000256" key="7">
    <source>
        <dbReference type="ARBA" id="ARBA00023277"/>
    </source>
</evidence>
<proteinExistence type="inferred from homology"/>
<dbReference type="NCBIfam" id="TIGR00217">
    <property type="entry name" value="malQ"/>
    <property type="match status" value="1"/>
</dbReference>
<dbReference type="OrthoDB" id="9761577at2"/>
<evidence type="ECO:0000313" key="11">
    <source>
        <dbReference type="EMBL" id="SFN05636.1"/>
    </source>
</evidence>
<organism evidence="11 12">
    <name type="scientific">Thermodesulforhabdus norvegica</name>
    <dbReference type="NCBI Taxonomy" id="39841"/>
    <lineage>
        <taxon>Bacteria</taxon>
        <taxon>Pseudomonadati</taxon>
        <taxon>Thermodesulfobacteriota</taxon>
        <taxon>Syntrophobacteria</taxon>
        <taxon>Syntrophobacterales</taxon>
        <taxon>Thermodesulforhabdaceae</taxon>
        <taxon>Thermodesulforhabdus</taxon>
    </lineage>
</organism>
<dbReference type="InterPro" id="IPR017853">
    <property type="entry name" value="GH"/>
</dbReference>
<evidence type="ECO:0000256" key="9">
    <source>
        <dbReference type="ARBA" id="ARBA00031501"/>
    </source>
</evidence>
<keyword evidence="6 10" id="KW-0808">Transferase</keyword>
<dbReference type="InterPro" id="IPR003385">
    <property type="entry name" value="Glyco_hydro_77"/>
</dbReference>
<reference evidence="11 12" key="1">
    <citation type="submission" date="2016-10" db="EMBL/GenBank/DDBJ databases">
        <authorList>
            <person name="de Groot N.N."/>
        </authorList>
    </citation>
    <scope>NUCLEOTIDE SEQUENCE [LARGE SCALE GENOMIC DNA]</scope>
    <source>
        <strain evidence="11 12">DSM 9990</strain>
    </source>
</reference>
<dbReference type="Pfam" id="PF02446">
    <property type="entry name" value="Glyco_hydro_77"/>
    <property type="match status" value="1"/>
</dbReference>
<comment type="catalytic activity">
    <reaction evidence="1 10">
        <text>Transfers a segment of a (1-&gt;4)-alpha-D-glucan to a new position in an acceptor, which may be glucose or a (1-&gt;4)-alpha-D-glucan.</text>
        <dbReference type="EC" id="2.4.1.25"/>
    </reaction>
</comment>
<evidence type="ECO:0000256" key="1">
    <source>
        <dbReference type="ARBA" id="ARBA00000439"/>
    </source>
</evidence>
<evidence type="ECO:0000256" key="5">
    <source>
        <dbReference type="ARBA" id="ARBA00022676"/>
    </source>
</evidence>
<dbReference type="PANTHER" id="PTHR32438:SF5">
    <property type="entry name" value="4-ALPHA-GLUCANOTRANSFERASE DPE1, CHLOROPLASTIC_AMYLOPLASTIC"/>
    <property type="match status" value="1"/>
</dbReference>
<comment type="similarity">
    <text evidence="2 10">Belongs to the disproportionating enzyme family.</text>
</comment>
<dbReference type="EC" id="2.4.1.25" evidence="3 10"/>
<protein>
    <recommendedName>
        <fullName evidence="4 10">4-alpha-glucanotransferase</fullName>
        <ecNumber evidence="3 10">2.4.1.25</ecNumber>
    </recommendedName>
    <alternativeName>
        <fullName evidence="8 10">Amylomaltase</fullName>
    </alternativeName>
    <alternativeName>
        <fullName evidence="9 10">Disproportionating enzyme</fullName>
    </alternativeName>
</protein>
<evidence type="ECO:0000256" key="6">
    <source>
        <dbReference type="ARBA" id="ARBA00022679"/>
    </source>
</evidence>
<evidence type="ECO:0000256" key="4">
    <source>
        <dbReference type="ARBA" id="ARBA00020295"/>
    </source>
</evidence>